<name>A0ABT1HVZ8_STRSD</name>
<dbReference type="EMBL" id="JAMTCP010000019">
    <property type="protein sequence ID" value="MCP2259691.1"/>
    <property type="molecule type" value="Genomic_DNA"/>
</dbReference>
<evidence type="ECO:0000313" key="2">
    <source>
        <dbReference type="Proteomes" id="UP001205311"/>
    </source>
</evidence>
<proteinExistence type="predicted"/>
<protein>
    <submittedName>
        <fullName evidence="1">Uncharacterized protein</fullName>
    </submittedName>
</protein>
<organism evidence="1 2">
    <name type="scientific">Streptoalloteichus tenebrarius (strain ATCC 17920 / DSM 40477 / JCM 4838 / CBS 697.72 / NBRC 16177 / NCIMB 11028 / NRRL B-12390 / A12253. 1 / ISP 5477)</name>
    <name type="common">Streptomyces tenebrarius</name>
    <dbReference type="NCBI Taxonomy" id="1933"/>
    <lineage>
        <taxon>Bacteria</taxon>
        <taxon>Bacillati</taxon>
        <taxon>Actinomycetota</taxon>
        <taxon>Actinomycetes</taxon>
        <taxon>Pseudonocardiales</taxon>
        <taxon>Pseudonocardiaceae</taxon>
        <taxon>Streptoalloteichus</taxon>
    </lineage>
</organism>
<sequence>MGPGATVRVNKDDVLQAAADFDSEANRLEERVAYYPGEMTAAAKPVLRDPGSRDVSNVLKKKLREDGTSYINRAQEYVRQLRTVANQLR</sequence>
<comment type="caution">
    <text evidence="1">The sequence shown here is derived from an EMBL/GenBank/DDBJ whole genome shotgun (WGS) entry which is preliminary data.</text>
</comment>
<evidence type="ECO:0000313" key="1">
    <source>
        <dbReference type="EMBL" id="MCP2259691.1"/>
    </source>
</evidence>
<keyword evidence="2" id="KW-1185">Reference proteome</keyword>
<dbReference type="Proteomes" id="UP001205311">
    <property type="component" value="Unassembled WGS sequence"/>
</dbReference>
<gene>
    <name evidence="1" type="ORF">LX15_003397</name>
</gene>
<reference evidence="1 2" key="1">
    <citation type="submission" date="2022-06" db="EMBL/GenBank/DDBJ databases">
        <title>Genomic Encyclopedia of Archaeal and Bacterial Type Strains, Phase II (KMG-II): from individual species to whole genera.</title>
        <authorList>
            <person name="Goeker M."/>
        </authorList>
    </citation>
    <scope>NUCLEOTIDE SEQUENCE [LARGE SCALE GENOMIC DNA]</scope>
    <source>
        <strain evidence="1 2">DSM 40477</strain>
    </source>
</reference>
<accession>A0ABT1HVZ8</accession>